<evidence type="ECO:0000313" key="3">
    <source>
        <dbReference type="Proteomes" id="UP001595733"/>
    </source>
</evidence>
<sequence length="298" mass="34871">MRILIAGDSLALPRPHRINSYSPDETELAVTYGETYSSLLHVDLLKDLGDQTFVEIINRSRRSQTIQGIYQEFSDHLFFYEPDFIVVQVGIVDCWFRENLNGKQLIDVTQFEEYLQLIVKLLSLRASTRLIIVGICPTSRKMEKKYTGINNEIVKYNKVLKNSQNNKTVFFIDMCRLINKSNISEYLLPDDHHLSKKGNQVVAENLTIRAKAFFYADKGVHLYNEANKRGALNYFIKSFCYFPEYVDNLYNFLSTSYELRELEQVETILDYLTENKFLIKNELSDLINFIKTNKNYKK</sequence>
<reference evidence="3" key="1">
    <citation type="journal article" date="2019" name="Int. J. Syst. Evol. Microbiol.">
        <title>The Global Catalogue of Microorganisms (GCM) 10K type strain sequencing project: providing services to taxonomists for standard genome sequencing and annotation.</title>
        <authorList>
            <consortium name="The Broad Institute Genomics Platform"/>
            <consortium name="The Broad Institute Genome Sequencing Center for Infectious Disease"/>
            <person name="Wu L."/>
            <person name="Ma J."/>
        </authorList>
    </citation>
    <scope>NUCLEOTIDE SEQUENCE [LARGE SCALE GENOMIC DNA]</scope>
    <source>
        <strain evidence="3">CCUG 50353</strain>
    </source>
</reference>
<dbReference type="CDD" id="cd00229">
    <property type="entry name" value="SGNH_hydrolase"/>
    <property type="match status" value="1"/>
</dbReference>
<dbReference type="InterPro" id="IPR036514">
    <property type="entry name" value="SGNH_hydro_sf"/>
</dbReference>
<keyword evidence="3" id="KW-1185">Reference proteome</keyword>
<dbReference type="GO" id="GO:0016787">
    <property type="term" value="F:hydrolase activity"/>
    <property type="evidence" value="ECO:0007669"/>
    <property type="project" value="UniProtKB-KW"/>
</dbReference>
<organism evidence="2 3">
    <name type="scientific">Chryseomicrobium palamuruense</name>
    <dbReference type="NCBI Taxonomy" id="682973"/>
    <lineage>
        <taxon>Bacteria</taxon>
        <taxon>Bacillati</taxon>
        <taxon>Bacillota</taxon>
        <taxon>Bacilli</taxon>
        <taxon>Bacillales</taxon>
        <taxon>Caryophanaceae</taxon>
        <taxon>Chryseomicrobium</taxon>
    </lineage>
</organism>
<name>A0ABV8UVY4_9BACL</name>
<dbReference type="Gene3D" id="3.40.50.1110">
    <property type="entry name" value="SGNH hydrolase"/>
    <property type="match status" value="1"/>
</dbReference>
<feature type="domain" description="SGNH hydrolase-type esterase" evidence="1">
    <location>
        <begin position="42"/>
        <end position="201"/>
    </location>
</feature>
<dbReference type="EMBL" id="JBHSEF010000013">
    <property type="protein sequence ID" value="MFC4354693.1"/>
    <property type="molecule type" value="Genomic_DNA"/>
</dbReference>
<dbReference type="SUPFAM" id="SSF52266">
    <property type="entry name" value="SGNH hydrolase"/>
    <property type="match status" value="1"/>
</dbReference>
<gene>
    <name evidence="2" type="ORF">ACFO0S_06385</name>
</gene>
<dbReference type="RefSeq" id="WP_378140975.1">
    <property type="nucleotide sequence ID" value="NZ_JBHSEF010000013.1"/>
</dbReference>
<dbReference type="Pfam" id="PF13472">
    <property type="entry name" value="Lipase_GDSL_2"/>
    <property type="match status" value="1"/>
</dbReference>
<proteinExistence type="predicted"/>
<accession>A0ABV8UVY4</accession>
<protein>
    <submittedName>
        <fullName evidence="2">SGNH/GDSL hydrolase family protein</fullName>
    </submittedName>
</protein>
<dbReference type="InterPro" id="IPR013830">
    <property type="entry name" value="SGNH_hydro"/>
</dbReference>
<dbReference type="Proteomes" id="UP001595733">
    <property type="component" value="Unassembled WGS sequence"/>
</dbReference>
<keyword evidence="2" id="KW-0378">Hydrolase</keyword>
<comment type="caution">
    <text evidence="2">The sequence shown here is derived from an EMBL/GenBank/DDBJ whole genome shotgun (WGS) entry which is preliminary data.</text>
</comment>
<evidence type="ECO:0000313" key="2">
    <source>
        <dbReference type="EMBL" id="MFC4354693.1"/>
    </source>
</evidence>
<evidence type="ECO:0000259" key="1">
    <source>
        <dbReference type="Pfam" id="PF13472"/>
    </source>
</evidence>